<dbReference type="PANTHER" id="PTHR30367:SF1">
    <property type="entry name" value="MULTIDRUG RESISTANCE PROTEIN MDTN"/>
    <property type="match status" value="1"/>
</dbReference>
<dbReference type="SUPFAM" id="SSF111369">
    <property type="entry name" value="HlyD-like secretion proteins"/>
    <property type="match status" value="1"/>
</dbReference>
<feature type="region of interest" description="Disordered" evidence="1">
    <location>
        <begin position="127"/>
        <end position="146"/>
    </location>
</feature>
<evidence type="ECO:0000256" key="1">
    <source>
        <dbReference type="SAM" id="MobiDB-lite"/>
    </source>
</evidence>
<feature type="region of interest" description="Disordered" evidence="1">
    <location>
        <begin position="1"/>
        <end position="37"/>
    </location>
</feature>
<dbReference type="Gene3D" id="1.10.287.470">
    <property type="entry name" value="Helix hairpin bin"/>
    <property type="match status" value="1"/>
</dbReference>
<dbReference type="InterPro" id="IPR029016">
    <property type="entry name" value="GAF-like_dom_sf"/>
</dbReference>
<dbReference type="Gene3D" id="2.40.50.100">
    <property type="match status" value="1"/>
</dbReference>
<keyword evidence="3" id="KW-1185">Reference proteome</keyword>
<gene>
    <name evidence="2" type="ORF">Pla123a_04860</name>
</gene>
<organism evidence="2 3">
    <name type="scientific">Posidoniimonas polymericola</name>
    <dbReference type="NCBI Taxonomy" id="2528002"/>
    <lineage>
        <taxon>Bacteria</taxon>
        <taxon>Pseudomonadati</taxon>
        <taxon>Planctomycetota</taxon>
        <taxon>Planctomycetia</taxon>
        <taxon>Pirellulales</taxon>
        <taxon>Lacipirellulaceae</taxon>
        <taxon>Posidoniimonas</taxon>
    </lineage>
</organism>
<feature type="region of interest" description="Disordered" evidence="1">
    <location>
        <begin position="504"/>
        <end position="527"/>
    </location>
</feature>
<dbReference type="Gene3D" id="3.30.450.40">
    <property type="match status" value="1"/>
</dbReference>
<accession>A0A5C5ZE33</accession>
<reference evidence="2 3" key="1">
    <citation type="submission" date="2019-02" db="EMBL/GenBank/DDBJ databases">
        <title>Deep-cultivation of Planctomycetes and their phenomic and genomic characterization uncovers novel biology.</title>
        <authorList>
            <person name="Wiegand S."/>
            <person name="Jogler M."/>
            <person name="Boedeker C."/>
            <person name="Pinto D."/>
            <person name="Vollmers J."/>
            <person name="Rivas-Marin E."/>
            <person name="Kohn T."/>
            <person name="Peeters S.H."/>
            <person name="Heuer A."/>
            <person name="Rast P."/>
            <person name="Oberbeckmann S."/>
            <person name="Bunk B."/>
            <person name="Jeske O."/>
            <person name="Meyerdierks A."/>
            <person name="Storesund J.E."/>
            <person name="Kallscheuer N."/>
            <person name="Luecker S."/>
            <person name="Lage O.M."/>
            <person name="Pohl T."/>
            <person name="Merkel B.J."/>
            <person name="Hornburger P."/>
            <person name="Mueller R.-W."/>
            <person name="Bruemmer F."/>
            <person name="Labrenz M."/>
            <person name="Spormann A.M."/>
            <person name="Op Den Camp H."/>
            <person name="Overmann J."/>
            <person name="Amann R."/>
            <person name="Jetten M.S.M."/>
            <person name="Mascher T."/>
            <person name="Medema M.H."/>
            <person name="Devos D.P."/>
            <person name="Kaster A.-K."/>
            <person name="Ovreas L."/>
            <person name="Rohde M."/>
            <person name="Galperin M.Y."/>
            <person name="Jogler C."/>
        </authorList>
    </citation>
    <scope>NUCLEOTIDE SEQUENCE [LARGE SCALE GENOMIC DNA]</scope>
    <source>
        <strain evidence="2 3">Pla123a</strain>
    </source>
</reference>
<sequence length="711" mass="78048">MSEFSSAPRPAPSQGSSQGPSQGSTQSPSDDAVQRAKREIQGILQQITELSKSGSSPQQFYDNFLNKVVAALAASGGAVWTLSDSGVLQLAYQINLRDTGLVDNPIGQEQHGRLLTQVLQEPEGKLVAPHSGAAGGGDSDEHGPANPTDFLLVMAPVHNDQGVQGIVEVFQRPGAGEATKRGYLRFLLQTCDLAGDYLRGRRLAHLSEKQTLWEQLESFTRTAHQTLDVSEAAFTIANEGRRLIGCDRVTVAVKHGSRVTLEAISGQDVFDKRSNIATLLTKVAKAVCKTGEDVWFSGDGAGLAPQVEKAIDAYVDESNTKNMAILPLVETEDEDLPPDEKAKRKGPPKVLGALIVEQLVDSTIPDGYRQRVDVVRGHSVTAIGNALEHSTLFLMPLWKTLGKATGLFRGRTLPKTVAVIALIAGGIAAGTLTPVDFKLDGEGRLQPVEQKPVFARINGEVDELLVDNNDQVQAGQPLMKLRSLELDSEVADVLGKLDQANARRESLYRPSDARREDDEDRAQRDAEQVQVNREIKSLGEQLKILREKQQLLTIKSPMAGQVVKWKLSDQFPPGRPVQQGAAVMEIANPDGDWEVEILMPEKKMGHVTRTWKETQAAGEPMKVVFIPASKPEDELEGRVVEVDETSESRGDEGNVVRLRVAFDQEKFRELMPDPKIDAVVKANVYCGERSFFYYWLHDLYDTIQSEILFRF</sequence>
<comment type="caution">
    <text evidence="2">The sequence shown here is derived from an EMBL/GenBank/DDBJ whole genome shotgun (WGS) entry which is preliminary data.</text>
</comment>
<dbReference type="EMBL" id="SJPO01000001">
    <property type="protein sequence ID" value="TWT85679.1"/>
    <property type="molecule type" value="Genomic_DNA"/>
</dbReference>
<name>A0A5C5ZE33_9BACT</name>
<dbReference type="PANTHER" id="PTHR30367">
    <property type="entry name" value="P-HYDROXYBENZOIC ACID EFFLUX PUMP SUBUNIT AAEA-RELATED"/>
    <property type="match status" value="1"/>
</dbReference>
<dbReference type="OrthoDB" id="248877at2"/>
<dbReference type="Proteomes" id="UP000318478">
    <property type="component" value="Unassembled WGS sequence"/>
</dbReference>
<dbReference type="Gene3D" id="2.40.30.170">
    <property type="match status" value="1"/>
</dbReference>
<dbReference type="AlphaFoldDB" id="A0A5C5ZE33"/>
<feature type="compositionally biased region" description="Low complexity" evidence="1">
    <location>
        <begin position="1"/>
        <end position="29"/>
    </location>
</feature>
<evidence type="ECO:0000313" key="2">
    <source>
        <dbReference type="EMBL" id="TWT85679.1"/>
    </source>
</evidence>
<proteinExistence type="predicted"/>
<dbReference type="InterPro" id="IPR050393">
    <property type="entry name" value="MFP_Efflux_Pump"/>
</dbReference>
<protein>
    <submittedName>
        <fullName evidence="2">HlyD family secretion protein</fullName>
    </submittedName>
</protein>
<dbReference type="RefSeq" id="WP_146583927.1">
    <property type="nucleotide sequence ID" value="NZ_SJPO01000001.1"/>
</dbReference>
<evidence type="ECO:0000313" key="3">
    <source>
        <dbReference type="Proteomes" id="UP000318478"/>
    </source>
</evidence>